<feature type="transmembrane region" description="Helical" evidence="5">
    <location>
        <begin position="35"/>
        <end position="58"/>
    </location>
</feature>
<dbReference type="AlphaFoldDB" id="A0A510DST5"/>
<dbReference type="Proteomes" id="UP000322983">
    <property type="component" value="Chromosome"/>
</dbReference>
<dbReference type="PANTHER" id="PTHR43424:SF1">
    <property type="entry name" value="LOCUS PUTATIVE PROTEIN 1-RELATED"/>
    <property type="match status" value="1"/>
</dbReference>
<keyword evidence="2 5" id="KW-0812">Transmembrane</keyword>
<protein>
    <recommendedName>
        <fullName evidence="8">Polysaccharide biosynthesis protein C-terminal domain-containing protein</fullName>
    </recommendedName>
</protein>
<dbReference type="InterPro" id="IPR002797">
    <property type="entry name" value="Polysacc_synth"/>
</dbReference>
<evidence type="ECO:0008006" key="8">
    <source>
        <dbReference type="Google" id="ProtNLM"/>
    </source>
</evidence>
<gene>
    <name evidence="6" type="ORF">IC006_0484</name>
</gene>
<feature type="transmembrane region" description="Helical" evidence="5">
    <location>
        <begin position="136"/>
        <end position="157"/>
    </location>
</feature>
<accession>A0A510DST5</accession>
<dbReference type="EMBL" id="AP018929">
    <property type="protein sequence ID" value="BBG23200.1"/>
    <property type="molecule type" value="Genomic_DNA"/>
</dbReference>
<evidence type="ECO:0000256" key="5">
    <source>
        <dbReference type="SAM" id="Phobius"/>
    </source>
</evidence>
<feature type="transmembrane region" description="Helical" evidence="5">
    <location>
        <begin position="79"/>
        <end position="100"/>
    </location>
</feature>
<name>A0A510DST5_9CREN</name>
<keyword evidence="4 5" id="KW-0472">Membrane</keyword>
<keyword evidence="7" id="KW-1185">Reference proteome</keyword>
<reference evidence="6 7" key="1">
    <citation type="journal article" date="2020" name="Int. J. Syst. Evol. Microbiol.">
        <title>Sulfuracidifex tepidarius gen. nov., sp. nov. and transfer of Sulfolobus metallicus Huber and Stetter 1992 to the genus Sulfuracidifex as Sulfuracidifex metallicus comb. nov.</title>
        <authorList>
            <person name="Itoh T."/>
            <person name="Miura T."/>
            <person name="Sakai H.D."/>
            <person name="Kato S."/>
            <person name="Ohkuma M."/>
            <person name="Takashina T."/>
        </authorList>
    </citation>
    <scope>NUCLEOTIDE SEQUENCE [LARGE SCALE GENOMIC DNA]</scope>
    <source>
        <strain evidence="6 7">IC-006</strain>
    </source>
</reference>
<dbReference type="PANTHER" id="PTHR43424">
    <property type="entry name" value="LOCUS PUTATIVE PROTEIN 1-RELATED"/>
    <property type="match status" value="1"/>
</dbReference>
<evidence type="ECO:0000256" key="1">
    <source>
        <dbReference type="ARBA" id="ARBA00004141"/>
    </source>
</evidence>
<feature type="transmembrane region" description="Helical" evidence="5">
    <location>
        <begin position="106"/>
        <end position="124"/>
    </location>
</feature>
<feature type="transmembrane region" description="Helical" evidence="5">
    <location>
        <begin position="7"/>
        <end position="29"/>
    </location>
</feature>
<dbReference type="GO" id="GO:0016020">
    <property type="term" value="C:membrane"/>
    <property type="evidence" value="ECO:0007669"/>
    <property type="project" value="UniProtKB-SubCell"/>
</dbReference>
<comment type="subcellular location">
    <subcellularLocation>
        <location evidence="1">Membrane</location>
        <topology evidence="1">Multi-pass membrane protein</topology>
    </subcellularLocation>
</comment>
<dbReference type="Pfam" id="PF01943">
    <property type="entry name" value="Polysacc_synt"/>
    <property type="match status" value="1"/>
</dbReference>
<keyword evidence="3 5" id="KW-1133">Transmembrane helix</keyword>
<feature type="transmembrane region" description="Helical" evidence="5">
    <location>
        <begin position="223"/>
        <end position="241"/>
    </location>
</feature>
<dbReference type="STRING" id="1294262.GCA_001316085_02435"/>
<dbReference type="InterPro" id="IPR052556">
    <property type="entry name" value="PolySynth_Transporter"/>
</dbReference>
<sequence>MNPIENWLKSLSVTTVNVITALIFFVVSAKISNPAFFGKIAILQLLEVIVTAFFLLIPSQIISRETAYLYARQEVDRKLIGKFFSIPFLVSPILLILLLFPAYIKLAIPYLFLYLTVGLFNLILNGMNMYTEGSTTGIAFLVIRWGISIVAVILHNIYLFVEIWIIGGLLAFSLNYFWLSRKIGLVYPVFDIPFVFKSMREGAPLYLSNVANFFSSQGDRVTTSYLLGSYYLGIYQFAALIGGVPSMILGSLSNVLLPAASFYKAVEKDERRMSSLSFRFLSLS</sequence>
<evidence type="ECO:0000313" key="7">
    <source>
        <dbReference type="Proteomes" id="UP000322983"/>
    </source>
</evidence>
<dbReference type="KEGG" id="step:IC006_0484"/>
<evidence type="ECO:0000313" key="6">
    <source>
        <dbReference type="EMBL" id="BBG23200.1"/>
    </source>
</evidence>
<feature type="transmembrane region" description="Helical" evidence="5">
    <location>
        <begin position="163"/>
        <end position="179"/>
    </location>
</feature>
<organism evidence="6 7">
    <name type="scientific">Sulfuracidifex tepidarius</name>
    <dbReference type="NCBI Taxonomy" id="1294262"/>
    <lineage>
        <taxon>Archaea</taxon>
        <taxon>Thermoproteota</taxon>
        <taxon>Thermoprotei</taxon>
        <taxon>Sulfolobales</taxon>
        <taxon>Sulfolobaceae</taxon>
        <taxon>Sulfuracidifex</taxon>
    </lineage>
</organism>
<evidence type="ECO:0000256" key="3">
    <source>
        <dbReference type="ARBA" id="ARBA00022989"/>
    </source>
</evidence>
<evidence type="ECO:0000256" key="4">
    <source>
        <dbReference type="ARBA" id="ARBA00023136"/>
    </source>
</evidence>
<evidence type="ECO:0000256" key="2">
    <source>
        <dbReference type="ARBA" id="ARBA00022692"/>
    </source>
</evidence>
<proteinExistence type="predicted"/>